<keyword evidence="6" id="KW-1185">Reference proteome</keyword>
<dbReference type="PANTHER" id="PTHR43280">
    <property type="entry name" value="ARAC-FAMILY TRANSCRIPTIONAL REGULATOR"/>
    <property type="match status" value="1"/>
</dbReference>
<evidence type="ECO:0000313" key="6">
    <source>
        <dbReference type="Proteomes" id="UP000648075"/>
    </source>
</evidence>
<evidence type="ECO:0000313" key="5">
    <source>
        <dbReference type="EMBL" id="GGZ11278.1"/>
    </source>
</evidence>
<dbReference type="InterPro" id="IPR018060">
    <property type="entry name" value="HTH_AraC"/>
</dbReference>
<evidence type="ECO:0000256" key="2">
    <source>
        <dbReference type="ARBA" id="ARBA00023125"/>
    </source>
</evidence>
<evidence type="ECO:0000259" key="4">
    <source>
        <dbReference type="PROSITE" id="PS01124"/>
    </source>
</evidence>
<dbReference type="Gene3D" id="3.40.50.880">
    <property type="match status" value="1"/>
</dbReference>
<dbReference type="GO" id="GO:0043565">
    <property type="term" value="F:sequence-specific DNA binding"/>
    <property type="evidence" value="ECO:0007669"/>
    <property type="project" value="InterPro"/>
</dbReference>
<keyword evidence="2" id="KW-0238">DNA-binding</keyword>
<dbReference type="InterPro" id="IPR009057">
    <property type="entry name" value="Homeodomain-like_sf"/>
</dbReference>
<feature type="domain" description="HTH araC/xylS-type" evidence="4">
    <location>
        <begin position="232"/>
        <end position="330"/>
    </location>
</feature>
<reference evidence="5" key="1">
    <citation type="journal article" date="2014" name="Int. J. Syst. Evol. Microbiol.">
        <title>Complete genome sequence of Corynebacterium casei LMG S-19264T (=DSM 44701T), isolated from a smear-ripened cheese.</title>
        <authorList>
            <consortium name="US DOE Joint Genome Institute (JGI-PGF)"/>
            <person name="Walter F."/>
            <person name="Albersmeier A."/>
            <person name="Kalinowski J."/>
            <person name="Ruckert C."/>
        </authorList>
    </citation>
    <scope>NUCLEOTIDE SEQUENCE</scope>
    <source>
        <strain evidence="5">KCTC 32255</strain>
    </source>
</reference>
<dbReference type="InterPro" id="IPR029062">
    <property type="entry name" value="Class_I_gatase-like"/>
</dbReference>
<sequence length="340" mass="36741">MVIQTLKRVIMTPSAPISIALFCDPDTHLAGLAPFADLSAMSRQLTAELTSVSGKVTLEIELLHDPAVGAAPVGGSRPLSFEQATKIHSAVVLPSGASPQRWMDAQQFRHEWLARQYAGGARLAAIGSGVPGLIASGLLSTGPVSVPPRYSRLIRVRFPGVKLAHAAALAESGRIITAAEPSSIFAVVVALAARLHSHGLAERYRRTFGVEAAGIMGEPMLPARTNHDILVAEARAWILAHMHEQIDSAAIAARFNVSSRTLSRRFERSTGTTPASFIRDARMEAARSMLQRTNFSVEQIAHLVGYRDIGFFRSLFRRSFGQSPQAFRMLDRKPAPPARA</sequence>
<dbReference type="AlphaFoldDB" id="A0A918PJC1"/>
<dbReference type="InterPro" id="IPR018062">
    <property type="entry name" value="HTH_AraC-typ_CS"/>
</dbReference>
<dbReference type="GO" id="GO:0003700">
    <property type="term" value="F:DNA-binding transcription factor activity"/>
    <property type="evidence" value="ECO:0007669"/>
    <property type="project" value="InterPro"/>
</dbReference>
<protein>
    <recommendedName>
        <fullName evidence="4">HTH araC/xylS-type domain-containing protein</fullName>
    </recommendedName>
</protein>
<keyword evidence="3" id="KW-0804">Transcription</keyword>
<name>A0A918PJC1_9SPHN</name>
<dbReference type="Pfam" id="PF12833">
    <property type="entry name" value="HTH_18"/>
    <property type="match status" value="1"/>
</dbReference>
<comment type="caution">
    <text evidence="5">The sequence shown here is derived from an EMBL/GenBank/DDBJ whole genome shotgun (WGS) entry which is preliminary data.</text>
</comment>
<dbReference type="SMART" id="SM00342">
    <property type="entry name" value="HTH_ARAC"/>
    <property type="match status" value="1"/>
</dbReference>
<dbReference type="PROSITE" id="PS01124">
    <property type="entry name" value="HTH_ARAC_FAMILY_2"/>
    <property type="match status" value="1"/>
</dbReference>
<evidence type="ECO:0000256" key="1">
    <source>
        <dbReference type="ARBA" id="ARBA00023015"/>
    </source>
</evidence>
<organism evidence="5 6">
    <name type="scientific">Novosphingobium colocasiae</name>
    <dbReference type="NCBI Taxonomy" id="1256513"/>
    <lineage>
        <taxon>Bacteria</taxon>
        <taxon>Pseudomonadati</taxon>
        <taxon>Pseudomonadota</taxon>
        <taxon>Alphaproteobacteria</taxon>
        <taxon>Sphingomonadales</taxon>
        <taxon>Sphingomonadaceae</taxon>
        <taxon>Novosphingobium</taxon>
    </lineage>
</organism>
<dbReference type="EMBL" id="BMZA01000012">
    <property type="protein sequence ID" value="GGZ11278.1"/>
    <property type="molecule type" value="Genomic_DNA"/>
</dbReference>
<dbReference type="PROSITE" id="PS00041">
    <property type="entry name" value="HTH_ARAC_FAMILY_1"/>
    <property type="match status" value="1"/>
</dbReference>
<reference evidence="5" key="2">
    <citation type="submission" date="2020-09" db="EMBL/GenBank/DDBJ databases">
        <authorList>
            <person name="Sun Q."/>
            <person name="Kim S."/>
        </authorList>
    </citation>
    <scope>NUCLEOTIDE SEQUENCE</scope>
    <source>
        <strain evidence="5">KCTC 32255</strain>
    </source>
</reference>
<evidence type="ECO:0000256" key="3">
    <source>
        <dbReference type="ARBA" id="ARBA00023163"/>
    </source>
</evidence>
<keyword evidence="1" id="KW-0805">Transcription regulation</keyword>
<dbReference type="SUPFAM" id="SSF52317">
    <property type="entry name" value="Class I glutamine amidotransferase-like"/>
    <property type="match status" value="1"/>
</dbReference>
<dbReference type="SUPFAM" id="SSF46689">
    <property type="entry name" value="Homeodomain-like"/>
    <property type="match status" value="2"/>
</dbReference>
<accession>A0A918PJC1</accession>
<gene>
    <name evidence="5" type="ORF">GCM10011614_27820</name>
</gene>
<dbReference type="Gene3D" id="1.10.10.60">
    <property type="entry name" value="Homeodomain-like"/>
    <property type="match status" value="1"/>
</dbReference>
<dbReference type="RefSeq" id="WP_229814187.1">
    <property type="nucleotide sequence ID" value="NZ_BMZA01000012.1"/>
</dbReference>
<proteinExistence type="predicted"/>
<dbReference type="Proteomes" id="UP000648075">
    <property type="component" value="Unassembled WGS sequence"/>
</dbReference>
<dbReference type="PANTHER" id="PTHR43280:SF2">
    <property type="entry name" value="HTH-TYPE TRANSCRIPTIONAL REGULATOR EXSA"/>
    <property type="match status" value="1"/>
</dbReference>